<feature type="binding site" evidence="11">
    <location>
        <position position="118"/>
    </location>
    <ligand>
        <name>ATP</name>
        <dbReference type="ChEBI" id="CHEBI:30616"/>
    </ligand>
</feature>
<keyword evidence="6 11" id="KW-0547">Nucleotide-binding</keyword>
<keyword evidence="9 11" id="KW-0057">Aromatic amino acid biosynthesis</keyword>
<dbReference type="GO" id="GO:0009073">
    <property type="term" value="P:aromatic amino acid family biosynthetic process"/>
    <property type="evidence" value="ECO:0007669"/>
    <property type="project" value="UniProtKB-KW"/>
</dbReference>
<evidence type="ECO:0000313" key="13">
    <source>
        <dbReference type="Proteomes" id="UP000013785"/>
    </source>
</evidence>
<dbReference type="Proteomes" id="UP000013785">
    <property type="component" value="Unassembled WGS sequence"/>
</dbReference>
<dbReference type="SUPFAM" id="SSF52540">
    <property type="entry name" value="P-loop containing nucleoside triphosphate hydrolases"/>
    <property type="match status" value="1"/>
</dbReference>
<keyword evidence="5 11" id="KW-0808">Transferase</keyword>
<dbReference type="PROSITE" id="PS01128">
    <property type="entry name" value="SHIKIMATE_KINASE"/>
    <property type="match status" value="1"/>
</dbReference>
<feature type="binding site" evidence="11">
    <location>
        <position position="33"/>
    </location>
    <ligand>
        <name>substrate</name>
    </ligand>
</feature>
<organism evidence="12 13">
    <name type="scientific">Enterococcus phoeniculicola ATCC BAA-412</name>
    <dbReference type="NCBI Taxonomy" id="1158610"/>
    <lineage>
        <taxon>Bacteria</taxon>
        <taxon>Bacillati</taxon>
        <taxon>Bacillota</taxon>
        <taxon>Bacilli</taxon>
        <taxon>Lactobacillales</taxon>
        <taxon>Enterococcaceae</taxon>
        <taxon>Enterococcus</taxon>
    </lineage>
</organism>
<dbReference type="STRING" id="154621.RV11_GL000503"/>
<dbReference type="HAMAP" id="MF_00109">
    <property type="entry name" value="Shikimate_kinase"/>
    <property type="match status" value="1"/>
</dbReference>
<keyword evidence="13" id="KW-1185">Reference proteome</keyword>
<dbReference type="OrthoDB" id="9800332at2"/>
<keyword evidence="8 11" id="KW-0067">ATP-binding</keyword>
<keyword evidence="11" id="KW-0963">Cytoplasm</keyword>
<dbReference type="GO" id="GO:0000287">
    <property type="term" value="F:magnesium ion binding"/>
    <property type="evidence" value="ECO:0007669"/>
    <property type="project" value="UniProtKB-UniRule"/>
</dbReference>
<dbReference type="EMBL" id="AJAT01000011">
    <property type="protein sequence ID" value="EOL46219.1"/>
    <property type="molecule type" value="Genomic_DNA"/>
</dbReference>
<dbReference type="GO" id="GO:0009423">
    <property type="term" value="P:chorismate biosynthetic process"/>
    <property type="evidence" value="ECO:0007669"/>
    <property type="project" value="UniProtKB-UniRule"/>
</dbReference>
<evidence type="ECO:0000256" key="5">
    <source>
        <dbReference type="ARBA" id="ARBA00022679"/>
    </source>
</evidence>
<gene>
    <name evidence="11" type="primary">aroK</name>
    <name evidence="12" type="ORF">UC3_01025</name>
</gene>
<reference evidence="12 13" key="1">
    <citation type="submission" date="2013-02" db="EMBL/GenBank/DDBJ databases">
        <title>The Genome Sequence of Enterococcus phoeniculicola BAA-412.</title>
        <authorList>
            <consortium name="The Broad Institute Genome Sequencing Platform"/>
            <consortium name="The Broad Institute Genome Sequencing Center for Infectious Disease"/>
            <person name="Earl A.M."/>
            <person name="Gilmore M.S."/>
            <person name="Lebreton F."/>
            <person name="Walker B."/>
            <person name="Young S.K."/>
            <person name="Zeng Q."/>
            <person name="Gargeya S."/>
            <person name="Fitzgerald M."/>
            <person name="Haas B."/>
            <person name="Abouelleil A."/>
            <person name="Alvarado L."/>
            <person name="Arachchi H.M."/>
            <person name="Berlin A.M."/>
            <person name="Chapman S.B."/>
            <person name="Dewar J."/>
            <person name="Goldberg J."/>
            <person name="Griggs A."/>
            <person name="Gujja S."/>
            <person name="Hansen M."/>
            <person name="Howarth C."/>
            <person name="Imamovic A."/>
            <person name="Larimer J."/>
            <person name="McCowan C."/>
            <person name="Murphy C."/>
            <person name="Neiman D."/>
            <person name="Pearson M."/>
            <person name="Priest M."/>
            <person name="Roberts A."/>
            <person name="Saif S."/>
            <person name="Shea T."/>
            <person name="Sisk P."/>
            <person name="Sykes S."/>
            <person name="Wortman J."/>
            <person name="Nusbaum C."/>
            <person name="Birren B."/>
        </authorList>
    </citation>
    <scope>NUCLEOTIDE SEQUENCE [LARGE SCALE GENOMIC DNA]</scope>
    <source>
        <strain evidence="12 13">ATCC BAA-412</strain>
    </source>
</reference>
<comment type="function">
    <text evidence="11">Catalyzes the specific phosphorylation of the 3-hydroxyl group of shikimic acid using ATP as a cosubstrate.</text>
</comment>
<dbReference type="RefSeq" id="WP_010767697.1">
    <property type="nucleotide sequence ID" value="NZ_ASWE01000002.1"/>
</dbReference>
<dbReference type="PANTHER" id="PTHR21087:SF16">
    <property type="entry name" value="SHIKIMATE KINASE 1, CHLOROPLASTIC"/>
    <property type="match status" value="1"/>
</dbReference>
<feature type="binding site" evidence="11">
    <location>
        <position position="78"/>
    </location>
    <ligand>
        <name>substrate</name>
    </ligand>
</feature>
<evidence type="ECO:0000256" key="6">
    <source>
        <dbReference type="ARBA" id="ARBA00022741"/>
    </source>
</evidence>
<sequence>MKGIVLIGFMGAGKTTVGQKLSQKTGLQQIDFDELIVQEIGMTIQEYFDQYGEEAFRKKETEILSKSLDLEHIISTGGGIVLKEENRRLLNQMPTVVYLKTDADELVKRLKRDKTTVRPLVVSKSPEEIKEVYIPRIPFYEESANIIVETTNRTPDEIVQTILLKVGE</sequence>
<proteinExistence type="inferred from homology"/>
<comment type="subcellular location">
    <subcellularLocation>
        <location evidence="11">Cytoplasm</location>
    </subcellularLocation>
</comment>
<accession>R3TX83</accession>
<comment type="subunit">
    <text evidence="11">Monomer.</text>
</comment>
<evidence type="ECO:0000256" key="10">
    <source>
        <dbReference type="ARBA" id="ARBA00048567"/>
    </source>
</evidence>
<dbReference type="InterPro" id="IPR031322">
    <property type="entry name" value="Shikimate/glucono_kinase"/>
</dbReference>
<dbReference type="InterPro" id="IPR027417">
    <property type="entry name" value="P-loop_NTPase"/>
</dbReference>
<dbReference type="InterPro" id="IPR000623">
    <property type="entry name" value="Shikimate_kinase/TSH1"/>
</dbReference>
<protein>
    <recommendedName>
        <fullName evidence="3 11">Shikimate kinase</fullName>
        <shortName evidence="11">SK</shortName>
        <ecNumber evidence="3 11">2.7.1.71</ecNumber>
    </recommendedName>
</protein>
<evidence type="ECO:0000256" key="4">
    <source>
        <dbReference type="ARBA" id="ARBA00022605"/>
    </source>
</evidence>
<keyword evidence="11" id="KW-0460">Magnesium</keyword>
<dbReference type="UniPathway" id="UPA00053">
    <property type="reaction ID" value="UER00088"/>
</dbReference>
<evidence type="ECO:0000256" key="3">
    <source>
        <dbReference type="ARBA" id="ARBA00012154"/>
    </source>
</evidence>
<comment type="catalytic activity">
    <reaction evidence="10 11">
        <text>shikimate + ATP = 3-phosphoshikimate + ADP + H(+)</text>
        <dbReference type="Rhea" id="RHEA:13121"/>
        <dbReference type="ChEBI" id="CHEBI:15378"/>
        <dbReference type="ChEBI" id="CHEBI:30616"/>
        <dbReference type="ChEBI" id="CHEBI:36208"/>
        <dbReference type="ChEBI" id="CHEBI:145989"/>
        <dbReference type="ChEBI" id="CHEBI:456216"/>
        <dbReference type="EC" id="2.7.1.71"/>
    </reaction>
</comment>
<dbReference type="InterPro" id="IPR023000">
    <property type="entry name" value="Shikimate_kinase_CS"/>
</dbReference>
<feature type="binding site" evidence="11">
    <location>
        <position position="136"/>
    </location>
    <ligand>
        <name>substrate</name>
    </ligand>
</feature>
<keyword evidence="4 11" id="KW-0028">Amino-acid biosynthesis</keyword>
<evidence type="ECO:0000256" key="7">
    <source>
        <dbReference type="ARBA" id="ARBA00022777"/>
    </source>
</evidence>
<evidence type="ECO:0000256" key="11">
    <source>
        <dbReference type="HAMAP-Rule" id="MF_00109"/>
    </source>
</evidence>
<evidence type="ECO:0000256" key="8">
    <source>
        <dbReference type="ARBA" id="ARBA00022840"/>
    </source>
</evidence>
<comment type="caution">
    <text evidence="12">The sequence shown here is derived from an EMBL/GenBank/DDBJ whole genome shotgun (WGS) entry which is preliminary data.</text>
</comment>
<feature type="binding site" evidence="11">
    <location>
        <position position="15"/>
    </location>
    <ligand>
        <name>Mg(2+)</name>
        <dbReference type="ChEBI" id="CHEBI:18420"/>
    </ligand>
</feature>
<evidence type="ECO:0000313" key="12">
    <source>
        <dbReference type="EMBL" id="EOL46219.1"/>
    </source>
</evidence>
<evidence type="ECO:0000256" key="2">
    <source>
        <dbReference type="ARBA" id="ARBA00006997"/>
    </source>
</evidence>
<keyword evidence="7 11" id="KW-0418">Kinase</keyword>
<dbReference type="GO" id="GO:0005524">
    <property type="term" value="F:ATP binding"/>
    <property type="evidence" value="ECO:0007669"/>
    <property type="project" value="UniProtKB-UniRule"/>
</dbReference>
<keyword evidence="11" id="KW-0479">Metal-binding</keyword>
<feature type="binding site" evidence="11">
    <location>
        <begin position="11"/>
        <end position="16"/>
    </location>
    <ligand>
        <name>ATP</name>
        <dbReference type="ChEBI" id="CHEBI:30616"/>
    </ligand>
</feature>
<name>R3TX83_9ENTE</name>
<comment type="cofactor">
    <cofactor evidence="11">
        <name>Mg(2+)</name>
        <dbReference type="ChEBI" id="CHEBI:18420"/>
    </cofactor>
    <text evidence="11">Binds 1 Mg(2+) ion per subunit.</text>
</comment>
<comment type="pathway">
    <text evidence="1 11">Metabolic intermediate biosynthesis; chorismate biosynthesis; chorismate from D-erythrose 4-phosphate and phosphoenolpyruvate: step 5/7.</text>
</comment>
<comment type="similarity">
    <text evidence="2 11">Belongs to the shikimate kinase family.</text>
</comment>
<dbReference type="EC" id="2.7.1.71" evidence="3 11"/>
<dbReference type="eggNOG" id="COG0703">
    <property type="taxonomic scope" value="Bacteria"/>
</dbReference>
<dbReference type="AlphaFoldDB" id="R3TX83"/>
<feature type="binding site" evidence="11">
    <location>
        <position position="57"/>
    </location>
    <ligand>
        <name>substrate</name>
    </ligand>
</feature>
<dbReference type="Pfam" id="PF01202">
    <property type="entry name" value="SKI"/>
    <property type="match status" value="1"/>
</dbReference>
<dbReference type="PANTHER" id="PTHR21087">
    <property type="entry name" value="SHIKIMATE KINASE"/>
    <property type="match status" value="1"/>
</dbReference>
<dbReference type="CDD" id="cd00464">
    <property type="entry name" value="SK"/>
    <property type="match status" value="1"/>
</dbReference>
<dbReference type="PATRIC" id="fig|1158610.3.peg.1007"/>
<dbReference type="HOGENOM" id="CLU_057607_4_3_9"/>
<dbReference type="Gene3D" id="3.40.50.300">
    <property type="entry name" value="P-loop containing nucleotide triphosphate hydrolases"/>
    <property type="match status" value="1"/>
</dbReference>
<evidence type="ECO:0000256" key="9">
    <source>
        <dbReference type="ARBA" id="ARBA00023141"/>
    </source>
</evidence>
<feature type="binding site" evidence="11">
    <location>
        <position position="153"/>
    </location>
    <ligand>
        <name>ATP</name>
        <dbReference type="ChEBI" id="CHEBI:30616"/>
    </ligand>
</feature>
<dbReference type="GO" id="GO:0008652">
    <property type="term" value="P:amino acid biosynthetic process"/>
    <property type="evidence" value="ECO:0007669"/>
    <property type="project" value="UniProtKB-KW"/>
</dbReference>
<dbReference type="PRINTS" id="PR01100">
    <property type="entry name" value="SHIKIMTKNASE"/>
</dbReference>
<dbReference type="GO" id="GO:0004765">
    <property type="term" value="F:shikimate kinase activity"/>
    <property type="evidence" value="ECO:0007669"/>
    <property type="project" value="UniProtKB-UniRule"/>
</dbReference>
<dbReference type="GO" id="GO:0005829">
    <property type="term" value="C:cytosol"/>
    <property type="evidence" value="ECO:0007669"/>
    <property type="project" value="TreeGrafter"/>
</dbReference>
<evidence type="ECO:0000256" key="1">
    <source>
        <dbReference type="ARBA" id="ARBA00004842"/>
    </source>
</evidence>